<reference evidence="1" key="2">
    <citation type="submission" date="2020-09" db="EMBL/GenBank/DDBJ databases">
        <authorList>
            <person name="Sun Q."/>
            <person name="Ohkuma M."/>
        </authorList>
    </citation>
    <scope>NUCLEOTIDE SEQUENCE</scope>
    <source>
        <strain evidence="1">JCM 3313</strain>
    </source>
</reference>
<protein>
    <submittedName>
        <fullName evidence="1">Uncharacterized protein</fullName>
    </submittedName>
</protein>
<gene>
    <name evidence="1" type="ORF">GCM10010185_00380</name>
</gene>
<dbReference type="InterPro" id="IPR048152">
    <property type="entry name" value="AMED_5909-like"/>
</dbReference>
<sequence length="55" mass="6485">MPAPAAPRSLWRVFCLRSAEVYRQVAEIDRWHHHEALYWATREREKGEAIGPNEP</sequence>
<proteinExistence type="predicted"/>
<dbReference type="EMBL" id="BMRG01000001">
    <property type="protein sequence ID" value="GGP33943.1"/>
    <property type="molecule type" value="Genomic_DNA"/>
</dbReference>
<dbReference type="AlphaFoldDB" id="A0A918EC54"/>
<evidence type="ECO:0000313" key="1">
    <source>
        <dbReference type="EMBL" id="GGP33943.1"/>
    </source>
</evidence>
<dbReference type="Proteomes" id="UP000639606">
    <property type="component" value="Unassembled WGS sequence"/>
</dbReference>
<dbReference type="NCBIfam" id="NF041510">
    <property type="entry name" value="AMED_5909_fam"/>
    <property type="match status" value="1"/>
</dbReference>
<evidence type="ECO:0000313" key="2">
    <source>
        <dbReference type="Proteomes" id="UP000639606"/>
    </source>
</evidence>
<comment type="caution">
    <text evidence="1">The sequence shown here is derived from an EMBL/GenBank/DDBJ whole genome shotgun (WGS) entry which is preliminary data.</text>
</comment>
<name>A0A918EC54_9PSEU</name>
<organism evidence="1 2">
    <name type="scientific">Saccharothrix coeruleofusca</name>
    <dbReference type="NCBI Taxonomy" id="33919"/>
    <lineage>
        <taxon>Bacteria</taxon>
        <taxon>Bacillati</taxon>
        <taxon>Actinomycetota</taxon>
        <taxon>Actinomycetes</taxon>
        <taxon>Pseudonocardiales</taxon>
        <taxon>Pseudonocardiaceae</taxon>
        <taxon>Saccharothrix</taxon>
    </lineage>
</organism>
<reference evidence="1" key="1">
    <citation type="journal article" date="2014" name="Int. J. Syst. Evol. Microbiol.">
        <title>Complete genome sequence of Corynebacterium casei LMG S-19264T (=DSM 44701T), isolated from a smear-ripened cheese.</title>
        <authorList>
            <consortium name="US DOE Joint Genome Institute (JGI-PGF)"/>
            <person name="Walter F."/>
            <person name="Albersmeier A."/>
            <person name="Kalinowski J."/>
            <person name="Ruckert C."/>
        </authorList>
    </citation>
    <scope>NUCLEOTIDE SEQUENCE</scope>
    <source>
        <strain evidence="1">JCM 3313</strain>
    </source>
</reference>
<keyword evidence="2" id="KW-1185">Reference proteome</keyword>
<accession>A0A918EC54</accession>